<dbReference type="RefSeq" id="WP_052222272.1">
    <property type="nucleotide sequence ID" value="NZ_LHUR01000032.1"/>
</dbReference>
<comment type="caution">
    <text evidence="2">The sequence shown here is derived from an EMBL/GenBank/DDBJ whole genome shotgun (WGS) entry which is preliminary data.</text>
</comment>
<evidence type="ECO:0000313" key="2">
    <source>
        <dbReference type="EMBL" id="KOA18848.1"/>
    </source>
</evidence>
<proteinExistence type="predicted"/>
<evidence type="ECO:0000256" key="1">
    <source>
        <dbReference type="SAM" id="SignalP"/>
    </source>
</evidence>
<keyword evidence="3" id="KW-1185">Reference proteome</keyword>
<name>A0A0L6Z7S7_9CLOT</name>
<reference evidence="3" key="1">
    <citation type="submission" date="2015-08" db="EMBL/GenBank/DDBJ databases">
        <title>Genome sequence of the strict anaerobe Clostridium homopropionicum LuHBu1 (DSM 5847T).</title>
        <authorList>
            <person name="Poehlein A."/>
            <person name="Beck M."/>
            <person name="Schiel-Bengelsdorf B."/>
            <person name="Bengelsdorf F.R."/>
            <person name="Daniel R."/>
            <person name="Duerre P."/>
        </authorList>
    </citation>
    <scope>NUCLEOTIDE SEQUENCE [LARGE SCALE GENOMIC DNA]</scope>
    <source>
        <strain evidence="3">DSM 5847</strain>
    </source>
</reference>
<dbReference type="STRING" id="36844.SAMN04488501_12235"/>
<dbReference type="PROSITE" id="PS51257">
    <property type="entry name" value="PROKAR_LIPOPROTEIN"/>
    <property type="match status" value="1"/>
</dbReference>
<dbReference type="EMBL" id="LHUR01000032">
    <property type="protein sequence ID" value="KOA18848.1"/>
    <property type="molecule type" value="Genomic_DNA"/>
</dbReference>
<organism evidence="2 3">
    <name type="scientific">Clostridium homopropionicum DSM 5847</name>
    <dbReference type="NCBI Taxonomy" id="1121318"/>
    <lineage>
        <taxon>Bacteria</taxon>
        <taxon>Bacillati</taxon>
        <taxon>Bacillota</taxon>
        <taxon>Clostridia</taxon>
        <taxon>Eubacteriales</taxon>
        <taxon>Clostridiaceae</taxon>
        <taxon>Clostridium</taxon>
    </lineage>
</organism>
<sequence>MKKVLLVAALLGAFALTGCGNRQVIDTNWTFTKAKIVIGNETIEVNVKSWRDYQNDTQIQIVADDGTVYLTDKVNVLLIGK</sequence>
<dbReference type="Proteomes" id="UP000037043">
    <property type="component" value="Unassembled WGS sequence"/>
</dbReference>
<gene>
    <name evidence="2" type="ORF">CLHOM_27870</name>
</gene>
<dbReference type="AlphaFoldDB" id="A0A0L6Z7S7"/>
<protein>
    <recommendedName>
        <fullName evidence="4">Lipoprotein</fullName>
    </recommendedName>
</protein>
<feature type="chain" id="PRO_5039426513" description="Lipoprotein" evidence="1">
    <location>
        <begin position="21"/>
        <end position="81"/>
    </location>
</feature>
<evidence type="ECO:0008006" key="4">
    <source>
        <dbReference type="Google" id="ProtNLM"/>
    </source>
</evidence>
<accession>A0A0L6Z7S7</accession>
<keyword evidence="1" id="KW-0732">Signal</keyword>
<feature type="signal peptide" evidence="1">
    <location>
        <begin position="1"/>
        <end position="20"/>
    </location>
</feature>
<evidence type="ECO:0000313" key="3">
    <source>
        <dbReference type="Proteomes" id="UP000037043"/>
    </source>
</evidence>
<dbReference type="PATRIC" id="fig|1121318.3.peg.2800"/>